<proteinExistence type="predicted"/>
<dbReference type="OrthoDB" id="432905at2759"/>
<dbReference type="Proteomes" id="UP000244803">
    <property type="component" value="Chromosome 4"/>
</dbReference>
<accession>A0A976M6V3</accession>
<evidence type="ECO:0000313" key="2">
    <source>
        <dbReference type="Proteomes" id="UP000244803"/>
    </source>
</evidence>
<sequence>MAYLFRLFKTESGTIYRLITSGSFLSVSKDSPLIFCSSFKNSSLKLRHISTEPNSANSTSVTNSYYRTPASEKVFSDIGVMDSLSTREFRIFLNDVIGSKVDDILLWSKAASYCIKNASDFKFFDALSVLECFTKARVYDKAVFTEFSRVLTMKSALMEPRHLIQCINVYASTGHFPESLFMEVFYGLIKQSEKMYANEFVETFLTLSKWKINNKQLLSELCKSLSKNISILRYTHLTQIMACCRNLEVEDEPFYFILDSWQKKELNMMTVHEMLDALKKLSEMAVKWEYYEEELFNEFIKQTKLPHVIEQLADPFDCLEYLKKNKSVSKEFLYSLSKWCADAVHNPPSRSQKRPLTHQLVDLYNLVEENNVESKYIDKAVLKFVTSKGGLRLRNPKPIPTVYKPGRKYIYREDPENPRIEPEIKFLPEDIEYKGTEDKTNKLVDK</sequence>
<organism evidence="1 2">
    <name type="scientific">Theileria orientalis</name>
    <dbReference type="NCBI Taxonomy" id="68886"/>
    <lineage>
        <taxon>Eukaryota</taxon>
        <taxon>Sar</taxon>
        <taxon>Alveolata</taxon>
        <taxon>Apicomplexa</taxon>
        <taxon>Aconoidasida</taxon>
        <taxon>Piroplasmida</taxon>
        <taxon>Theileriidae</taxon>
        <taxon>Theileria</taxon>
    </lineage>
</organism>
<dbReference type="AlphaFoldDB" id="A0A976M6V3"/>
<dbReference type="EMBL" id="CP056067">
    <property type="protein sequence ID" value="UKJ89577.1"/>
    <property type="molecule type" value="Genomic_DNA"/>
</dbReference>
<reference evidence="1" key="1">
    <citation type="submission" date="2022-07" db="EMBL/GenBank/DDBJ databases">
        <title>Evaluation of T. orientalis genome assembly methods using nanopore sequencing and analysis of variation between genomes.</title>
        <authorList>
            <person name="Yam J."/>
            <person name="Micallef M.L."/>
            <person name="Liu M."/>
            <person name="Djordjevic S.P."/>
            <person name="Bogema D.R."/>
            <person name="Jenkins C."/>
        </authorList>
    </citation>
    <scope>NUCLEOTIDE SEQUENCE</scope>
    <source>
        <strain evidence="1">Fish Creek</strain>
    </source>
</reference>
<gene>
    <name evidence="1" type="ORF">MACJ_002828</name>
</gene>
<evidence type="ECO:0000313" key="1">
    <source>
        <dbReference type="EMBL" id="UKJ89577.1"/>
    </source>
</evidence>
<protein>
    <submittedName>
        <fullName evidence="1">Uncharacterized protein</fullName>
    </submittedName>
</protein>
<name>A0A976M6V3_THEOR</name>